<dbReference type="InterPro" id="IPR017880">
    <property type="entry name" value="KilA_N"/>
</dbReference>
<name>A0A6C0H430_9ZZZZ</name>
<sequence>MTELINSIDMNLSFNDENIRVLGTPENPMFVVKDICKILGLSNVTETLRNIPEKWRFSVSLKTGNSSNFQTSNVVNQAGLYKIIMRCNKPVAKPFQEFVCEEILPSVRNTGEYKYQKILEENKKQSILEENKIIKDEKTEFVKTSELKLILQNIQTLIEESNELRIQLDQKPKENESHNSLNTKEEKSKLTKTTNGIFNCTLKLPNGSSITIPMREDGYINATMLCKAGGKEFKHWFENKTTKLLINTSESEVGIPTSQLIDIKKGNSSKFEQGSWIHPDLGIHLAQWISPSFALQVSRWTRELLLFGKVELGNEKSDKELEYKLHEQIKLLTEEKEEIINTSKKQLEESQEEVKKLRKKYVKQPKEVLDQKNVVYLMTSEESEKVGEYNVGKAIYLSKRKESYNHNKLHNFKVIYYICCKNSKLMDILESVILTKLEKYRCKAGRDVFLLPTEDITLFTNIFDECSKFYEGIDDPIYPKRTIQEDKEKQKERNIKYQEEHKEEIKEKMHEYYEDNKDILSTIKKEYYEKNADGIAKKQKEYYQGNKQAVIEKVMEYYEENKESILEDRKGFYQENKKHILEERKAHYQENYKTKIAAQRSKKETCECGMIISHYSMKRHKGTDRHKKIMEKIQSIT</sequence>
<feature type="coiled-coil region" evidence="1">
    <location>
        <begin position="480"/>
        <end position="508"/>
    </location>
</feature>
<dbReference type="GO" id="GO:0003677">
    <property type="term" value="F:DNA binding"/>
    <property type="evidence" value="ECO:0007669"/>
    <property type="project" value="InterPro"/>
</dbReference>
<evidence type="ECO:0008006" key="6">
    <source>
        <dbReference type="Google" id="ProtNLM"/>
    </source>
</evidence>
<organism evidence="5">
    <name type="scientific">viral metagenome</name>
    <dbReference type="NCBI Taxonomy" id="1070528"/>
    <lineage>
        <taxon>unclassified sequences</taxon>
        <taxon>metagenomes</taxon>
        <taxon>organismal metagenomes</taxon>
    </lineage>
</organism>
<proteinExistence type="predicted"/>
<evidence type="ECO:0000259" key="3">
    <source>
        <dbReference type="PROSITE" id="PS51301"/>
    </source>
</evidence>
<keyword evidence="1" id="KW-0175">Coiled coil</keyword>
<dbReference type="InterPro" id="IPR003497">
    <property type="entry name" value="BRO_N_domain"/>
</dbReference>
<dbReference type="InterPro" id="IPR036887">
    <property type="entry name" value="HTH_APSES_sf"/>
</dbReference>
<evidence type="ECO:0000313" key="5">
    <source>
        <dbReference type="EMBL" id="QHT74905.1"/>
    </source>
</evidence>
<dbReference type="AlphaFoldDB" id="A0A6C0H430"/>
<feature type="coiled-coil region" evidence="1">
    <location>
        <begin position="329"/>
        <end position="364"/>
    </location>
</feature>
<evidence type="ECO:0000256" key="2">
    <source>
        <dbReference type="SAM" id="MobiDB-lite"/>
    </source>
</evidence>
<feature type="domain" description="KilA-N" evidence="3">
    <location>
        <begin position="201"/>
        <end position="304"/>
    </location>
</feature>
<dbReference type="PANTHER" id="PTHR36180:SF2">
    <property type="entry name" value="BRO FAMILY PROTEIN"/>
    <property type="match status" value="1"/>
</dbReference>
<accession>A0A6C0H430</accession>
<dbReference type="Pfam" id="PF04383">
    <property type="entry name" value="KilA-N"/>
    <property type="match status" value="1"/>
</dbReference>
<evidence type="ECO:0000259" key="4">
    <source>
        <dbReference type="PROSITE" id="PS51750"/>
    </source>
</evidence>
<dbReference type="InterPro" id="IPR018004">
    <property type="entry name" value="KilA/APSES_HTH"/>
</dbReference>
<evidence type="ECO:0000256" key="1">
    <source>
        <dbReference type="SAM" id="Coils"/>
    </source>
</evidence>
<dbReference type="PANTHER" id="PTHR36180">
    <property type="entry name" value="DNA-BINDING PROTEIN-RELATED-RELATED"/>
    <property type="match status" value="1"/>
</dbReference>
<protein>
    <recommendedName>
        <fullName evidence="6">KilA-N domain-containing protein</fullName>
    </recommendedName>
</protein>
<dbReference type="EMBL" id="MN739859">
    <property type="protein sequence ID" value="QHT74905.1"/>
    <property type="molecule type" value="Genomic_DNA"/>
</dbReference>
<reference evidence="5" key="1">
    <citation type="journal article" date="2020" name="Nature">
        <title>Giant virus diversity and host interactions through global metagenomics.</title>
        <authorList>
            <person name="Schulz F."/>
            <person name="Roux S."/>
            <person name="Paez-Espino D."/>
            <person name="Jungbluth S."/>
            <person name="Walsh D.A."/>
            <person name="Denef V.J."/>
            <person name="McMahon K.D."/>
            <person name="Konstantinidis K.T."/>
            <person name="Eloe-Fadrosh E.A."/>
            <person name="Kyrpides N.C."/>
            <person name="Woyke T."/>
        </authorList>
    </citation>
    <scope>NUCLEOTIDE SEQUENCE</scope>
    <source>
        <strain evidence="5">GVMAG-M-3300023179-62</strain>
    </source>
</reference>
<dbReference type="PROSITE" id="PS51750">
    <property type="entry name" value="BRO_N"/>
    <property type="match status" value="1"/>
</dbReference>
<dbReference type="SMART" id="SM01252">
    <property type="entry name" value="KilA-N"/>
    <property type="match status" value="1"/>
</dbReference>
<dbReference type="SUPFAM" id="SSF54616">
    <property type="entry name" value="DNA-binding domain of Mlu1-box binding protein MBP1"/>
    <property type="match status" value="1"/>
</dbReference>
<dbReference type="Pfam" id="PF02498">
    <property type="entry name" value="Bro-N"/>
    <property type="match status" value="1"/>
</dbReference>
<feature type="region of interest" description="Disordered" evidence="2">
    <location>
        <begin position="169"/>
        <end position="188"/>
    </location>
</feature>
<dbReference type="SMART" id="SM01040">
    <property type="entry name" value="Bro-N"/>
    <property type="match status" value="1"/>
</dbReference>
<dbReference type="PROSITE" id="PS51301">
    <property type="entry name" value="KILA_N"/>
    <property type="match status" value="1"/>
</dbReference>
<feature type="domain" description="Bro-N" evidence="4">
    <location>
        <begin position="5"/>
        <end position="111"/>
    </location>
</feature>